<feature type="transmembrane region" description="Helical" evidence="6">
    <location>
        <begin position="446"/>
        <end position="462"/>
    </location>
</feature>
<dbReference type="Proteomes" id="UP000480266">
    <property type="component" value="Unassembled WGS sequence"/>
</dbReference>
<sequence>MSAKFIFGSSAGYLGVTIADNAARLLLLPWMTRILTPADYGVMLLIGNGAALINLLFGFGLAQALPTLFSNAETDSSRRAISTTIILSIGGILSALYLATALLSREISVFFLHTPSYSGVIALGALSAFLNAWSLCLVFIVRLVEKHKLYPMVQVPALILQVGLLGWFIASSSLTIKSQYIATALAGLFTTATYVVTLRHWLTGGFQVNKLAEAACIGAQMLPWQIAVLLATSSAAFFLTRAGHVNDSGLFLVASGAAGLLVLVSSNFEGVWTPFVLRRKDEPDIAKTQIRIFSLYSATLLMAAATLCVFAHELFIVLAGPAFRSGYLFVPGLAIAYCLFCFVTGFSQGLQARQRTVHYAWIGAIASAAFLAVALSLTPSLGAWGIVAAMIASFLVMLVLLQLASARFMPVSYPWSRHGLMWAVAAGIVACVFPLEIGWASAAVKLLALTGVAALPFLFGAIRTSDLHVAKSLLLPTR</sequence>
<keyword evidence="3 6" id="KW-0812">Transmembrane</keyword>
<accession>A0A7C9RD47</accession>
<feature type="transmembrane region" description="Helical" evidence="6">
    <location>
        <begin position="358"/>
        <end position="377"/>
    </location>
</feature>
<dbReference type="GO" id="GO:0005886">
    <property type="term" value="C:plasma membrane"/>
    <property type="evidence" value="ECO:0007669"/>
    <property type="project" value="UniProtKB-SubCell"/>
</dbReference>
<keyword evidence="5 6" id="KW-0472">Membrane</keyword>
<feature type="transmembrane region" description="Helical" evidence="6">
    <location>
        <begin position="383"/>
        <end position="408"/>
    </location>
</feature>
<keyword evidence="4 6" id="KW-1133">Transmembrane helix</keyword>
<evidence type="ECO:0000256" key="1">
    <source>
        <dbReference type="ARBA" id="ARBA00004651"/>
    </source>
</evidence>
<feature type="transmembrane region" description="Helical" evidence="6">
    <location>
        <begin position="43"/>
        <end position="68"/>
    </location>
</feature>
<evidence type="ECO:0000256" key="4">
    <source>
        <dbReference type="ARBA" id="ARBA00022989"/>
    </source>
</evidence>
<dbReference type="PANTHER" id="PTHR30250">
    <property type="entry name" value="PST FAMILY PREDICTED COLANIC ACID TRANSPORTER"/>
    <property type="match status" value="1"/>
</dbReference>
<feature type="transmembrane region" description="Helical" evidence="6">
    <location>
        <begin position="120"/>
        <end position="141"/>
    </location>
</feature>
<keyword evidence="2" id="KW-1003">Cell membrane</keyword>
<reference evidence="7" key="1">
    <citation type="submission" date="2020-02" db="EMBL/GenBank/DDBJ databases">
        <title>Draft genome sequence of Candidatus Afipia apatlaquensis IBT-C3, a potential strain for decolorization of textile dyes.</title>
        <authorList>
            <person name="Sanchez-Reyes A."/>
            <person name="Breton-Deval L."/>
            <person name="Mangelson H."/>
            <person name="Sanchez-Flores A."/>
        </authorList>
    </citation>
    <scope>NUCLEOTIDE SEQUENCE [LARGE SCALE GENOMIC DNA]</scope>
    <source>
        <strain evidence="7">IBT-C3</strain>
    </source>
</reference>
<feature type="transmembrane region" description="Helical" evidence="6">
    <location>
        <begin position="180"/>
        <end position="202"/>
    </location>
</feature>
<feature type="transmembrane region" description="Helical" evidence="6">
    <location>
        <begin position="80"/>
        <end position="100"/>
    </location>
</feature>
<evidence type="ECO:0000256" key="5">
    <source>
        <dbReference type="ARBA" id="ARBA00023136"/>
    </source>
</evidence>
<feature type="transmembrane region" description="Helical" evidence="6">
    <location>
        <begin position="293"/>
        <end position="320"/>
    </location>
</feature>
<keyword evidence="8" id="KW-1185">Reference proteome</keyword>
<dbReference type="InterPro" id="IPR050833">
    <property type="entry name" value="Poly_Biosynth_Transport"/>
</dbReference>
<protein>
    <recommendedName>
        <fullName evidence="9">Oligosaccharide flippase family protein</fullName>
    </recommendedName>
</protein>
<feature type="transmembrane region" description="Helical" evidence="6">
    <location>
        <begin position="326"/>
        <end position="346"/>
    </location>
</feature>
<feature type="transmembrane region" description="Helical" evidence="6">
    <location>
        <begin position="153"/>
        <end position="174"/>
    </location>
</feature>
<gene>
    <name evidence="7" type="ORF">G4V63_03835</name>
</gene>
<evidence type="ECO:0000256" key="2">
    <source>
        <dbReference type="ARBA" id="ARBA00022475"/>
    </source>
</evidence>
<evidence type="ECO:0000256" key="3">
    <source>
        <dbReference type="ARBA" id="ARBA00022692"/>
    </source>
</evidence>
<organism evidence="7 8">
    <name type="scientific">Candidatus Afipia apatlaquensis</name>
    <dbReference type="NCBI Taxonomy" id="2712852"/>
    <lineage>
        <taxon>Bacteria</taxon>
        <taxon>Pseudomonadati</taxon>
        <taxon>Pseudomonadota</taxon>
        <taxon>Alphaproteobacteria</taxon>
        <taxon>Hyphomicrobiales</taxon>
        <taxon>Nitrobacteraceae</taxon>
        <taxon>Afipia</taxon>
    </lineage>
</organism>
<name>A0A7C9RD47_9BRAD</name>
<evidence type="ECO:0000313" key="7">
    <source>
        <dbReference type="EMBL" id="NGX94384.1"/>
    </source>
</evidence>
<dbReference type="EMBL" id="JAAMRR010000197">
    <property type="protein sequence ID" value="NGX94384.1"/>
    <property type="molecule type" value="Genomic_DNA"/>
</dbReference>
<feature type="transmembrane region" description="Helical" evidence="6">
    <location>
        <begin position="214"/>
        <end position="238"/>
    </location>
</feature>
<comment type="caution">
    <text evidence="7">The sequence shown here is derived from an EMBL/GenBank/DDBJ whole genome shotgun (WGS) entry which is preliminary data.</text>
</comment>
<feature type="transmembrane region" description="Helical" evidence="6">
    <location>
        <begin position="420"/>
        <end position="440"/>
    </location>
</feature>
<proteinExistence type="predicted"/>
<comment type="subcellular location">
    <subcellularLocation>
        <location evidence="1">Cell membrane</location>
        <topology evidence="1">Multi-pass membrane protein</topology>
    </subcellularLocation>
</comment>
<feature type="transmembrane region" description="Helical" evidence="6">
    <location>
        <begin position="250"/>
        <end position="272"/>
    </location>
</feature>
<evidence type="ECO:0000256" key="6">
    <source>
        <dbReference type="SAM" id="Phobius"/>
    </source>
</evidence>
<dbReference type="PANTHER" id="PTHR30250:SF11">
    <property type="entry name" value="O-ANTIGEN TRANSPORTER-RELATED"/>
    <property type="match status" value="1"/>
</dbReference>
<evidence type="ECO:0008006" key="9">
    <source>
        <dbReference type="Google" id="ProtNLM"/>
    </source>
</evidence>
<dbReference type="AlphaFoldDB" id="A0A7C9RD47"/>
<evidence type="ECO:0000313" key="8">
    <source>
        <dbReference type="Proteomes" id="UP000480266"/>
    </source>
</evidence>